<dbReference type="InterPro" id="IPR013105">
    <property type="entry name" value="TPR_2"/>
</dbReference>
<dbReference type="PANTHER" id="PTHR44216:SF3">
    <property type="entry name" value="PROTEIN O-MANNOSYL-TRANSFERASE TMTC2"/>
    <property type="match status" value="1"/>
</dbReference>
<evidence type="ECO:0000256" key="3">
    <source>
        <dbReference type="PROSITE-ProRule" id="PRU00339"/>
    </source>
</evidence>
<protein>
    <submittedName>
        <fullName evidence="4">Uncharacterized protein</fullName>
    </submittedName>
</protein>
<dbReference type="Proteomes" id="UP001233999">
    <property type="component" value="Unassembled WGS sequence"/>
</dbReference>
<dbReference type="SMART" id="SM00028">
    <property type="entry name" value="TPR"/>
    <property type="match status" value="3"/>
</dbReference>
<dbReference type="InterPro" id="IPR052384">
    <property type="entry name" value="TMTC_O-mannosyltransferase"/>
</dbReference>
<name>A0AAD8EA83_DIPPU</name>
<dbReference type="EMBL" id="JASPKZ010007727">
    <property type="protein sequence ID" value="KAJ9582868.1"/>
    <property type="molecule type" value="Genomic_DNA"/>
</dbReference>
<gene>
    <name evidence="4" type="ORF">L9F63_022788</name>
</gene>
<dbReference type="PANTHER" id="PTHR44216">
    <property type="entry name" value="PROTEIN O-MANNOSYL-TRANSFERASE TMTC2"/>
    <property type="match status" value="1"/>
</dbReference>
<keyword evidence="1" id="KW-0677">Repeat</keyword>
<evidence type="ECO:0000313" key="5">
    <source>
        <dbReference type="Proteomes" id="UP001233999"/>
    </source>
</evidence>
<dbReference type="GO" id="GO:0042802">
    <property type="term" value="F:identical protein binding"/>
    <property type="evidence" value="ECO:0007669"/>
    <property type="project" value="InterPro"/>
</dbReference>
<evidence type="ECO:0000313" key="4">
    <source>
        <dbReference type="EMBL" id="KAJ9582868.1"/>
    </source>
</evidence>
<reference evidence="4" key="2">
    <citation type="submission" date="2023-05" db="EMBL/GenBank/DDBJ databases">
        <authorList>
            <person name="Fouks B."/>
        </authorList>
    </citation>
    <scope>NUCLEOTIDE SEQUENCE</scope>
    <source>
        <strain evidence="4">Stay&amp;Tobe</strain>
        <tissue evidence="4">Testes</tissue>
    </source>
</reference>
<dbReference type="InterPro" id="IPR019734">
    <property type="entry name" value="TPR_rpt"/>
</dbReference>
<dbReference type="Pfam" id="PF13414">
    <property type="entry name" value="TPR_11"/>
    <property type="match status" value="1"/>
</dbReference>
<dbReference type="GO" id="GO:0005789">
    <property type="term" value="C:endoplasmic reticulum membrane"/>
    <property type="evidence" value="ECO:0007669"/>
    <property type="project" value="TreeGrafter"/>
</dbReference>
<dbReference type="GO" id="GO:0000030">
    <property type="term" value="F:mannosyltransferase activity"/>
    <property type="evidence" value="ECO:0007669"/>
    <property type="project" value="TreeGrafter"/>
</dbReference>
<accession>A0AAD8EA83</accession>
<dbReference type="PROSITE" id="PS50005">
    <property type="entry name" value="TPR"/>
    <property type="match status" value="1"/>
</dbReference>
<feature type="non-terminal residue" evidence="4">
    <location>
        <position position="1"/>
    </location>
</feature>
<evidence type="ECO:0000256" key="1">
    <source>
        <dbReference type="ARBA" id="ARBA00022737"/>
    </source>
</evidence>
<dbReference type="GO" id="GO:0035269">
    <property type="term" value="P:protein O-linked glycosylation via mannose"/>
    <property type="evidence" value="ECO:0007669"/>
    <property type="project" value="TreeGrafter"/>
</dbReference>
<keyword evidence="5" id="KW-1185">Reference proteome</keyword>
<dbReference type="Pfam" id="PF07721">
    <property type="entry name" value="TPR_4"/>
    <property type="match status" value="1"/>
</dbReference>
<dbReference type="AlphaFoldDB" id="A0AAD8EA83"/>
<sequence>GILLQGREQYEEAIQSYQLAIQYRPTLALAHLNLAQLLERRGRFDEAISVYRRCSRLNGAGLKDPRTHESTKISALLHLGRLYADQGRLHKAVAILFCGLQAVYTLLGEAHSRLQQHDQAERWYQAALQAEPGHVPAHLTYGTMLARNVSTLNLTP</sequence>
<comment type="caution">
    <text evidence="4">The sequence shown here is derived from an EMBL/GenBank/DDBJ whole genome shotgun (WGS) entry which is preliminary data.</text>
</comment>
<feature type="repeat" description="TPR" evidence="3">
    <location>
        <begin position="101"/>
        <end position="134"/>
    </location>
</feature>
<dbReference type="SUPFAM" id="SSF48452">
    <property type="entry name" value="TPR-like"/>
    <property type="match status" value="1"/>
</dbReference>
<dbReference type="InterPro" id="IPR011990">
    <property type="entry name" value="TPR-like_helical_dom_sf"/>
</dbReference>
<evidence type="ECO:0000256" key="2">
    <source>
        <dbReference type="ARBA" id="ARBA00022803"/>
    </source>
</evidence>
<dbReference type="Gene3D" id="1.25.40.10">
    <property type="entry name" value="Tetratricopeptide repeat domain"/>
    <property type="match status" value="2"/>
</dbReference>
<keyword evidence="2 3" id="KW-0802">TPR repeat</keyword>
<dbReference type="InterPro" id="IPR011717">
    <property type="entry name" value="TPR-4"/>
</dbReference>
<reference evidence="4" key="1">
    <citation type="journal article" date="2023" name="IScience">
        <title>Live-bearing cockroach genome reveals convergent evolutionary mechanisms linked to viviparity in insects and beyond.</title>
        <authorList>
            <person name="Fouks B."/>
            <person name="Harrison M.C."/>
            <person name="Mikhailova A.A."/>
            <person name="Marchal E."/>
            <person name="English S."/>
            <person name="Carruthers M."/>
            <person name="Jennings E.C."/>
            <person name="Chiamaka E.L."/>
            <person name="Frigard R.A."/>
            <person name="Pippel M."/>
            <person name="Attardo G.M."/>
            <person name="Benoit J.B."/>
            <person name="Bornberg-Bauer E."/>
            <person name="Tobe S.S."/>
        </authorList>
    </citation>
    <scope>NUCLEOTIDE SEQUENCE</scope>
    <source>
        <strain evidence="4">Stay&amp;Tobe</strain>
    </source>
</reference>
<proteinExistence type="predicted"/>
<organism evidence="4 5">
    <name type="scientific">Diploptera punctata</name>
    <name type="common">Pacific beetle cockroach</name>
    <dbReference type="NCBI Taxonomy" id="6984"/>
    <lineage>
        <taxon>Eukaryota</taxon>
        <taxon>Metazoa</taxon>
        <taxon>Ecdysozoa</taxon>
        <taxon>Arthropoda</taxon>
        <taxon>Hexapoda</taxon>
        <taxon>Insecta</taxon>
        <taxon>Pterygota</taxon>
        <taxon>Neoptera</taxon>
        <taxon>Polyneoptera</taxon>
        <taxon>Dictyoptera</taxon>
        <taxon>Blattodea</taxon>
        <taxon>Blaberoidea</taxon>
        <taxon>Blaberidae</taxon>
        <taxon>Diplopterinae</taxon>
        <taxon>Diploptera</taxon>
    </lineage>
</organism>
<dbReference type="Pfam" id="PF07719">
    <property type="entry name" value="TPR_2"/>
    <property type="match status" value="1"/>
</dbReference>